<evidence type="ECO:0000313" key="2">
    <source>
        <dbReference type="EMBL" id="RCG15633.1"/>
    </source>
</evidence>
<accession>A0A367ECC9</accession>
<keyword evidence="1" id="KW-1133">Transmembrane helix</keyword>
<evidence type="ECO:0000256" key="1">
    <source>
        <dbReference type="SAM" id="Phobius"/>
    </source>
</evidence>
<keyword evidence="1" id="KW-0472">Membrane</keyword>
<feature type="transmembrane region" description="Helical" evidence="1">
    <location>
        <begin position="27"/>
        <end position="46"/>
    </location>
</feature>
<keyword evidence="3" id="KW-1185">Reference proteome</keyword>
<gene>
    <name evidence="2" type="ORF">DTL70_30245</name>
</gene>
<sequence>MPTGELNFFVDAVTRVAHQTFVDGMRLVFTVSAGLALVAGLLCLLVRNTRPQQEASALTAPEVTGQA</sequence>
<dbReference type="EMBL" id="QOIN01000066">
    <property type="protein sequence ID" value="RCG15633.1"/>
    <property type="molecule type" value="Genomic_DNA"/>
</dbReference>
<name>A0A367ECC9_9ACTN</name>
<organism evidence="2 3">
    <name type="scientific">Streptomyces diacarni</name>
    <dbReference type="NCBI Taxonomy" id="2800381"/>
    <lineage>
        <taxon>Bacteria</taxon>
        <taxon>Bacillati</taxon>
        <taxon>Actinomycetota</taxon>
        <taxon>Actinomycetes</taxon>
        <taxon>Kitasatosporales</taxon>
        <taxon>Streptomycetaceae</taxon>
        <taxon>Streptomyces</taxon>
    </lineage>
</organism>
<keyword evidence="1" id="KW-0812">Transmembrane</keyword>
<dbReference type="Proteomes" id="UP000252914">
    <property type="component" value="Unassembled WGS sequence"/>
</dbReference>
<protein>
    <recommendedName>
        <fullName evidence="4">MFS transporter</fullName>
    </recommendedName>
</protein>
<comment type="caution">
    <text evidence="2">The sequence shown here is derived from an EMBL/GenBank/DDBJ whole genome shotgun (WGS) entry which is preliminary data.</text>
</comment>
<proteinExistence type="predicted"/>
<evidence type="ECO:0000313" key="3">
    <source>
        <dbReference type="Proteomes" id="UP000252914"/>
    </source>
</evidence>
<dbReference type="RefSeq" id="WP_114025192.1">
    <property type="nucleotide sequence ID" value="NZ_QOIN01000066.1"/>
</dbReference>
<reference evidence="2 3" key="1">
    <citation type="submission" date="2018-06" db="EMBL/GenBank/DDBJ databases">
        <title>Streptomyces reniochalinae sp. nov. and Streptomyces diacarnus sp. nov. from marine sponges.</title>
        <authorList>
            <person name="Li L."/>
        </authorList>
    </citation>
    <scope>NUCLEOTIDE SEQUENCE [LARGE SCALE GENOMIC DNA]</scope>
    <source>
        <strain evidence="2 3">LHW51701</strain>
    </source>
</reference>
<evidence type="ECO:0008006" key="4">
    <source>
        <dbReference type="Google" id="ProtNLM"/>
    </source>
</evidence>
<dbReference type="AlphaFoldDB" id="A0A367ECC9"/>